<dbReference type="Proteomes" id="UP000721236">
    <property type="component" value="Unassembled WGS sequence"/>
</dbReference>
<dbReference type="InterPro" id="IPR032466">
    <property type="entry name" value="Metal_Hydrolase"/>
</dbReference>
<reference evidence="3 4" key="1">
    <citation type="submission" date="2021-08" db="EMBL/GenBank/DDBJ databases">
        <authorList>
            <person name="Peeters C."/>
        </authorList>
    </citation>
    <scope>NUCLEOTIDE SEQUENCE [LARGE SCALE GENOMIC DNA]</scope>
    <source>
        <strain evidence="3 4">LMG 21510</strain>
    </source>
</reference>
<feature type="compositionally biased region" description="Pro residues" evidence="1">
    <location>
        <begin position="12"/>
        <end position="21"/>
    </location>
</feature>
<accession>A0ABM8WIG3</accession>
<evidence type="ECO:0000313" key="3">
    <source>
        <dbReference type="EMBL" id="CAG9166930.1"/>
    </source>
</evidence>
<dbReference type="InterPro" id="IPR006680">
    <property type="entry name" value="Amidohydro-rel"/>
</dbReference>
<feature type="domain" description="Amidohydrolase-related" evidence="2">
    <location>
        <begin position="32"/>
        <end position="298"/>
    </location>
</feature>
<keyword evidence="4" id="KW-1185">Reference proteome</keyword>
<feature type="region of interest" description="Disordered" evidence="1">
    <location>
        <begin position="1"/>
        <end position="27"/>
    </location>
</feature>
<organism evidence="3 4">
    <name type="scientific">Cupriavidus respiraculi</name>
    <dbReference type="NCBI Taxonomy" id="195930"/>
    <lineage>
        <taxon>Bacteria</taxon>
        <taxon>Pseudomonadati</taxon>
        <taxon>Pseudomonadota</taxon>
        <taxon>Betaproteobacteria</taxon>
        <taxon>Burkholderiales</taxon>
        <taxon>Burkholderiaceae</taxon>
        <taxon>Cupriavidus</taxon>
    </lineage>
</organism>
<evidence type="ECO:0000259" key="2">
    <source>
        <dbReference type="Pfam" id="PF04909"/>
    </source>
</evidence>
<dbReference type="Pfam" id="PF04909">
    <property type="entry name" value="Amidohydro_2"/>
    <property type="match status" value="1"/>
</dbReference>
<dbReference type="PANTHER" id="PTHR35563:SF2">
    <property type="entry name" value="BARREL METAL-DEPENDENT HYDROLASE, PUTATIVE (AFU_ORTHOLOGUE AFUA_1G16240)-RELATED"/>
    <property type="match status" value="1"/>
</dbReference>
<dbReference type="InterPro" id="IPR052358">
    <property type="entry name" value="Aro_Compnd_Degr_Hydrolases"/>
</dbReference>
<dbReference type="Gene3D" id="3.20.20.140">
    <property type="entry name" value="Metal-dependent hydrolases"/>
    <property type="match status" value="1"/>
</dbReference>
<comment type="caution">
    <text evidence="3">The sequence shown here is derived from an EMBL/GenBank/DDBJ whole genome shotgun (WGS) entry which is preliminary data.</text>
</comment>
<dbReference type="EC" id="3.1.1.57" evidence="3"/>
<dbReference type="RefSeq" id="WP_224039531.1">
    <property type="nucleotide sequence ID" value="NZ_CAJZAH010000001.1"/>
</dbReference>
<sequence>MTHQPAAAAPVCLPPREPASPPRTRLPDGATDCHCHVYDDPGRYPLVPGRSYTPARATLDQYLAMCRQVGITRTVQVSASVYGADNRLTLDTIAALGQDRARGVAGLHRGVTRDELDTLHAGGMRGVRVSTHVKGYGGTQAIGEYAARIRPLGWHVQVHVAHADEIADLEDELMRVPVPLVFDHLGCVRGAEGPGNRGFQALLRLLRRREDCWAKISSWYRRSDAGPGHADMAPIVAALVDARPDRLVFGTNWPHPALNAPQTVPDDGELIDTFASWVPDPGIRQRILVENPAQLYGFPR</sequence>
<proteinExistence type="predicted"/>
<gene>
    <name evidence="3" type="primary">pmdD_1</name>
    <name evidence="3" type="ORF">LMG21510_00596</name>
</gene>
<name>A0ABM8WIG3_9BURK</name>
<protein>
    <submittedName>
        <fullName evidence="3">2-pyrone-4,6-dicarbaxylate hydrolase</fullName>
        <ecNumber evidence="3">3.1.1.57</ecNumber>
    </submittedName>
</protein>
<dbReference type="EMBL" id="CAJZAH010000001">
    <property type="protein sequence ID" value="CAG9166930.1"/>
    <property type="molecule type" value="Genomic_DNA"/>
</dbReference>
<dbReference type="GO" id="GO:0047554">
    <property type="term" value="F:2-pyrone-4,6-dicarboxylate lactonase activity"/>
    <property type="evidence" value="ECO:0007669"/>
    <property type="project" value="UniProtKB-EC"/>
</dbReference>
<dbReference type="SUPFAM" id="SSF51556">
    <property type="entry name" value="Metallo-dependent hydrolases"/>
    <property type="match status" value="1"/>
</dbReference>
<keyword evidence="3" id="KW-0378">Hydrolase</keyword>
<evidence type="ECO:0000313" key="4">
    <source>
        <dbReference type="Proteomes" id="UP000721236"/>
    </source>
</evidence>
<dbReference type="PANTHER" id="PTHR35563">
    <property type="entry name" value="BARREL METAL-DEPENDENT HYDROLASE, PUTATIVE (AFU_ORTHOLOGUE AFUA_1G16240)-RELATED"/>
    <property type="match status" value="1"/>
</dbReference>
<evidence type="ECO:0000256" key="1">
    <source>
        <dbReference type="SAM" id="MobiDB-lite"/>
    </source>
</evidence>